<dbReference type="InterPro" id="IPR042003">
    <property type="entry name" value="Sortase_E"/>
</dbReference>
<comment type="caution">
    <text evidence="3">The sequence shown here is derived from an EMBL/GenBank/DDBJ whole genome shotgun (WGS) entry which is preliminary data.</text>
</comment>
<feature type="transmembrane region" description="Helical" evidence="2">
    <location>
        <begin position="23"/>
        <end position="44"/>
    </location>
</feature>
<reference evidence="3 4" key="1">
    <citation type="submission" date="2020-09" db="EMBL/GenBank/DDBJ databases">
        <title>Actinomycete isolated from the Camponotus japonicus Mayr.</title>
        <authorList>
            <person name="Gong X."/>
        </authorList>
    </citation>
    <scope>NUCLEOTIDE SEQUENCE [LARGE SCALE GENOMIC DNA]</scope>
    <source>
        <strain evidence="3 4">2C-HV3</strain>
    </source>
</reference>
<evidence type="ECO:0000256" key="1">
    <source>
        <dbReference type="ARBA" id="ARBA00022801"/>
    </source>
</evidence>
<dbReference type="InterPro" id="IPR053465">
    <property type="entry name" value="Sortase_Class_E"/>
</dbReference>
<dbReference type="InterPro" id="IPR005754">
    <property type="entry name" value="Sortase"/>
</dbReference>
<dbReference type="SUPFAM" id="SSF63817">
    <property type="entry name" value="Sortase"/>
    <property type="match status" value="1"/>
</dbReference>
<proteinExistence type="predicted"/>
<protein>
    <submittedName>
        <fullName evidence="3">Class E sortase</fullName>
    </submittedName>
</protein>
<dbReference type="NCBIfam" id="NF033747">
    <property type="entry name" value="class_E_sortase"/>
    <property type="match status" value="1"/>
</dbReference>
<evidence type="ECO:0000313" key="3">
    <source>
        <dbReference type="EMBL" id="MBD3145466.1"/>
    </source>
</evidence>
<dbReference type="NCBIfam" id="TIGR01076">
    <property type="entry name" value="sortase_fam"/>
    <property type="match status" value="1"/>
</dbReference>
<keyword evidence="4" id="KW-1185">Reference proteome</keyword>
<dbReference type="Proteomes" id="UP000653231">
    <property type="component" value="Unassembled WGS sequence"/>
</dbReference>
<evidence type="ECO:0000313" key="4">
    <source>
        <dbReference type="Proteomes" id="UP000653231"/>
    </source>
</evidence>
<dbReference type="CDD" id="cd05830">
    <property type="entry name" value="Sortase_E"/>
    <property type="match status" value="1"/>
</dbReference>
<keyword evidence="2" id="KW-0812">Transmembrane</keyword>
<name>A0ABR8L5F9_9ACTN</name>
<keyword evidence="2" id="KW-0472">Membrane</keyword>
<dbReference type="Pfam" id="PF04203">
    <property type="entry name" value="Sortase"/>
    <property type="match status" value="1"/>
</dbReference>
<sequence length="232" mass="25156">MSEGDTRSVRGADDGAVRAVTRVIGELCLPVGLVLLLFYAYLLWGTGAETEREQRVLQRRLGEVFGRHDGHAGPGLGGGAGAGAVRLGDALALLRIPRLGAHYRFAVVEGVGPAELRKGPGHYPGTALPGQLGNFVLSGHRTTYAAPFNRIDELRRGDDIVVDARDARYTYEVARKEVVDPGEVDVVDPVPGHPGRRPTTAMMTMTTCHPEFSAAQRLIVQSVLVRREERHY</sequence>
<dbReference type="InterPro" id="IPR023365">
    <property type="entry name" value="Sortase_dom-sf"/>
</dbReference>
<keyword evidence="1" id="KW-0378">Hydrolase</keyword>
<dbReference type="EMBL" id="JACXRZ010000014">
    <property type="protein sequence ID" value="MBD3145466.1"/>
    <property type="molecule type" value="Genomic_DNA"/>
</dbReference>
<keyword evidence="2" id="KW-1133">Transmembrane helix</keyword>
<dbReference type="Gene3D" id="2.40.260.10">
    <property type="entry name" value="Sortase"/>
    <property type="match status" value="1"/>
</dbReference>
<gene>
    <name evidence="3" type="ORF">IEQ31_20055</name>
</gene>
<accession>A0ABR8L5F9</accession>
<organism evidence="3 4">
    <name type="scientific">Microbispora bryophytorum subsp. camponoti</name>
    <dbReference type="NCBI Taxonomy" id="1677852"/>
    <lineage>
        <taxon>Bacteria</taxon>
        <taxon>Bacillati</taxon>
        <taxon>Actinomycetota</taxon>
        <taxon>Actinomycetes</taxon>
        <taxon>Streptosporangiales</taxon>
        <taxon>Streptosporangiaceae</taxon>
        <taxon>Microbispora</taxon>
    </lineage>
</organism>
<evidence type="ECO:0000256" key="2">
    <source>
        <dbReference type="SAM" id="Phobius"/>
    </source>
</evidence>